<protein>
    <recommendedName>
        <fullName evidence="5">Spindle pole body component</fullName>
    </recommendedName>
</protein>
<evidence type="ECO:0000259" key="7">
    <source>
        <dbReference type="Pfam" id="PF04130"/>
    </source>
</evidence>
<comment type="caution">
    <text evidence="10">The sequence shown here is derived from an EMBL/GenBank/DDBJ whole genome shotgun (WGS) entry which is preliminary data.</text>
</comment>
<dbReference type="Pfam" id="PF04130">
    <property type="entry name" value="GCP_C_terminal"/>
    <property type="match status" value="1"/>
</dbReference>
<dbReference type="GO" id="GO:0005874">
    <property type="term" value="C:microtubule"/>
    <property type="evidence" value="ECO:0007669"/>
    <property type="project" value="UniProtKB-KW"/>
</dbReference>
<dbReference type="GO" id="GO:0000922">
    <property type="term" value="C:spindle pole"/>
    <property type="evidence" value="ECO:0007669"/>
    <property type="project" value="InterPro"/>
</dbReference>
<dbReference type="GO" id="GO:0051225">
    <property type="term" value="P:spindle assembly"/>
    <property type="evidence" value="ECO:0007669"/>
    <property type="project" value="TreeGrafter"/>
</dbReference>
<dbReference type="InterPro" id="IPR007259">
    <property type="entry name" value="GCP"/>
</dbReference>
<evidence type="ECO:0000256" key="1">
    <source>
        <dbReference type="ARBA" id="ARBA00010337"/>
    </source>
</evidence>
<evidence type="ECO:0000256" key="4">
    <source>
        <dbReference type="ARBA" id="ARBA00023212"/>
    </source>
</evidence>
<keyword evidence="4 5" id="KW-0206">Cytoskeleton</keyword>
<dbReference type="PANTHER" id="PTHR19302">
    <property type="entry name" value="GAMMA TUBULIN COMPLEX PROTEIN"/>
    <property type="match status" value="1"/>
</dbReference>
<gene>
    <name evidence="10" type="ORF">LTR62_005160</name>
</gene>
<dbReference type="Pfam" id="PF17681">
    <property type="entry name" value="GCP_N_terminal"/>
    <property type="match status" value="1"/>
</dbReference>
<evidence type="ECO:0000256" key="6">
    <source>
        <dbReference type="SAM" id="MobiDB-lite"/>
    </source>
</evidence>
<name>A0AAN7TLA3_9PEZI</name>
<sequence>MAHATAISELAECLFVSIKGTSRDDPAFRGHKEQTIEGLRDSGHARTNQFEVKERLEGLVEKFGVLNRDDLADALQLRLNELPTNSLYLPELLSLLLELSNGPFERNEYEPSEKLLQGNVVEDEPTWQDILDDDPLSEDGIWDDVKGGYHSSGDEAARDGDDYSDPTASTSATSFDEDDLNATARQHFVQPDLQLLEDIRLHQGDLRGANNSHALATFSELAVIREVITMLQGLPSCIFTTHEASGKVRYRGNCSIFTAQQSTLRHLLELLASCGTHLGFLRYWTQQKNEVAKFLQSMQSAVYGLLSILTIDLGSLAQRYISPMSEQVVSIAQCHAEIEDLTRPLVRLSEVIQNGTVLDAPILSRFGVIDALYDEACLAHRIGDQQIFITVLKPLLAGLQTYSRLVQHWVSTGGLPEGSQEYFFVRDENQDCVPSDVWHNRFVTNRTAEGQINAPQCVHPLLQRAFDTGKSRAFLVLLGDVDSALPPMNLTVSTVLESSTFEHLLSEDSLQSFDQLLLETLDTCLTAQAADSTLALLNAVLHDHGLLSTLKAIEFLYFSKDGGILQSFTETLFGRIDRRSKTWADPFMLTELAENTFGASSNVDMHLITVRTDSKKAPAASASEIKQLEHLEVGYALSWPVQNITRTNKLTIHAATFAFLLQVEYCSHLLHPQIFVLRRLPLQNPGQKLQATLRYALGLRNRLLWYLGVLRAHITMTCSLLHRQVTQQMNQADGIDAMASAWQDYETKLQTSLLLTRKLSPIRNAVIGILELCERCAPKLDFVLQDSSLYVNFTATVDEMDKALSFVVAGLRAVSRAGGEASLATLAENLDWKG</sequence>
<feature type="domain" description="Gamma tubulin complex component C-terminal" evidence="7">
    <location>
        <begin position="546"/>
        <end position="832"/>
    </location>
</feature>
<comment type="similarity">
    <text evidence="1 5">Belongs to the TUBGCP family.</text>
</comment>
<keyword evidence="3 5" id="KW-0493">Microtubule</keyword>
<evidence type="ECO:0000313" key="10">
    <source>
        <dbReference type="EMBL" id="KAK5111320.1"/>
    </source>
</evidence>
<dbReference type="InterPro" id="IPR032797">
    <property type="entry name" value="Mod21_N"/>
</dbReference>
<evidence type="ECO:0000313" key="11">
    <source>
        <dbReference type="Proteomes" id="UP001310890"/>
    </source>
</evidence>
<dbReference type="GO" id="GO:0000278">
    <property type="term" value="P:mitotic cell cycle"/>
    <property type="evidence" value="ECO:0007669"/>
    <property type="project" value="TreeGrafter"/>
</dbReference>
<evidence type="ECO:0000256" key="2">
    <source>
        <dbReference type="ARBA" id="ARBA00022490"/>
    </source>
</evidence>
<dbReference type="Pfam" id="PF14609">
    <property type="entry name" value="GCP5-Mod21_N"/>
    <property type="match status" value="1"/>
</dbReference>
<dbReference type="GO" id="GO:0031122">
    <property type="term" value="P:cytoplasmic microtubule organization"/>
    <property type="evidence" value="ECO:0007669"/>
    <property type="project" value="TreeGrafter"/>
</dbReference>
<organism evidence="10 11">
    <name type="scientific">Meristemomyces frigidus</name>
    <dbReference type="NCBI Taxonomy" id="1508187"/>
    <lineage>
        <taxon>Eukaryota</taxon>
        <taxon>Fungi</taxon>
        <taxon>Dikarya</taxon>
        <taxon>Ascomycota</taxon>
        <taxon>Pezizomycotina</taxon>
        <taxon>Dothideomycetes</taxon>
        <taxon>Dothideomycetidae</taxon>
        <taxon>Mycosphaerellales</taxon>
        <taxon>Teratosphaeriaceae</taxon>
        <taxon>Meristemomyces</taxon>
    </lineage>
</organism>
<evidence type="ECO:0000256" key="3">
    <source>
        <dbReference type="ARBA" id="ARBA00022701"/>
    </source>
</evidence>
<accession>A0AAN7TLA3</accession>
<dbReference type="GO" id="GO:0051321">
    <property type="term" value="P:meiotic cell cycle"/>
    <property type="evidence" value="ECO:0007669"/>
    <property type="project" value="TreeGrafter"/>
</dbReference>
<reference evidence="10" key="1">
    <citation type="submission" date="2023-08" db="EMBL/GenBank/DDBJ databases">
        <title>Black Yeasts Isolated from many extreme environments.</title>
        <authorList>
            <person name="Coleine C."/>
            <person name="Stajich J.E."/>
            <person name="Selbmann L."/>
        </authorList>
    </citation>
    <scope>NUCLEOTIDE SEQUENCE</scope>
    <source>
        <strain evidence="10">CCFEE 5401</strain>
    </source>
</reference>
<dbReference type="AlphaFoldDB" id="A0AAN7TLA3"/>
<feature type="compositionally biased region" description="Basic and acidic residues" evidence="6">
    <location>
        <begin position="143"/>
        <end position="161"/>
    </location>
</feature>
<dbReference type="GO" id="GO:0043015">
    <property type="term" value="F:gamma-tubulin binding"/>
    <property type="evidence" value="ECO:0007669"/>
    <property type="project" value="InterPro"/>
</dbReference>
<dbReference type="Proteomes" id="UP001310890">
    <property type="component" value="Unassembled WGS sequence"/>
</dbReference>
<dbReference type="CDD" id="cd22572">
    <property type="entry name" value="GCP5_NTD"/>
    <property type="match status" value="1"/>
</dbReference>
<dbReference type="GO" id="GO:0000930">
    <property type="term" value="C:gamma-tubulin complex"/>
    <property type="evidence" value="ECO:0007669"/>
    <property type="project" value="TreeGrafter"/>
</dbReference>
<proteinExistence type="inferred from homology"/>
<dbReference type="InterPro" id="IPR059169">
    <property type="entry name" value="GCP5_N_ext"/>
</dbReference>
<evidence type="ECO:0000256" key="5">
    <source>
        <dbReference type="RuleBase" id="RU363050"/>
    </source>
</evidence>
<dbReference type="PANTHER" id="PTHR19302:SF33">
    <property type="entry name" value="GAMMA-TUBULIN COMPLEX COMPONENT 5"/>
    <property type="match status" value="1"/>
</dbReference>
<evidence type="ECO:0000259" key="9">
    <source>
        <dbReference type="Pfam" id="PF17681"/>
    </source>
</evidence>
<dbReference type="InterPro" id="IPR040457">
    <property type="entry name" value="GCP_C"/>
</dbReference>
<dbReference type="GO" id="GO:0051011">
    <property type="term" value="F:microtubule minus-end binding"/>
    <property type="evidence" value="ECO:0007669"/>
    <property type="project" value="TreeGrafter"/>
</dbReference>
<comment type="subcellular location">
    <subcellularLocation>
        <location evidence="5">Cytoplasm</location>
        <location evidence="5">Cytoskeleton</location>
        <location evidence="5">Microtubule organizing center</location>
    </subcellularLocation>
</comment>
<keyword evidence="2 5" id="KW-0963">Cytoplasm</keyword>
<dbReference type="InterPro" id="IPR042241">
    <property type="entry name" value="GCP_C_sf"/>
</dbReference>
<feature type="region of interest" description="Disordered" evidence="6">
    <location>
        <begin position="142"/>
        <end position="177"/>
    </location>
</feature>
<dbReference type="EMBL" id="JAVRRL010000040">
    <property type="protein sequence ID" value="KAK5111320.1"/>
    <property type="molecule type" value="Genomic_DNA"/>
</dbReference>
<dbReference type="InterPro" id="IPR041470">
    <property type="entry name" value="GCP_N"/>
</dbReference>
<dbReference type="Gene3D" id="1.20.120.1900">
    <property type="entry name" value="Gamma-tubulin complex, C-terminal domain"/>
    <property type="match status" value="1"/>
</dbReference>
<feature type="domain" description="Gamma-Tubulin ring complex non-core subunit mod21 N-terminal" evidence="8">
    <location>
        <begin position="65"/>
        <end position="145"/>
    </location>
</feature>
<evidence type="ECO:0000259" key="8">
    <source>
        <dbReference type="Pfam" id="PF14609"/>
    </source>
</evidence>
<dbReference type="GO" id="GO:0005816">
    <property type="term" value="C:spindle pole body"/>
    <property type="evidence" value="ECO:0007669"/>
    <property type="project" value="UniProtKB-ARBA"/>
</dbReference>
<dbReference type="GO" id="GO:0007020">
    <property type="term" value="P:microtubule nucleation"/>
    <property type="evidence" value="ECO:0007669"/>
    <property type="project" value="InterPro"/>
</dbReference>
<feature type="domain" description="Gamma tubulin complex component protein N-terminal" evidence="9">
    <location>
        <begin position="224"/>
        <end position="486"/>
    </location>
</feature>